<dbReference type="Proteomes" id="UP000193922">
    <property type="component" value="Unassembled WGS sequence"/>
</dbReference>
<evidence type="ECO:0000256" key="3">
    <source>
        <dbReference type="ARBA" id="ARBA00023125"/>
    </source>
</evidence>
<dbReference type="RefSeq" id="XP_040745825.1">
    <property type="nucleotide sequence ID" value="XM_040886913.1"/>
</dbReference>
<organism evidence="5 6">
    <name type="scientific">Linderina pennispora</name>
    <dbReference type="NCBI Taxonomy" id="61395"/>
    <lineage>
        <taxon>Eukaryota</taxon>
        <taxon>Fungi</taxon>
        <taxon>Fungi incertae sedis</taxon>
        <taxon>Zoopagomycota</taxon>
        <taxon>Kickxellomycotina</taxon>
        <taxon>Kickxellomycetes</taxon>
        <taxon>Kickxellales</taxon>
        <taxon>Kickxellaceae</taxon>
        <taxon>Linderina</taxon>
    </lineage>
</organism>
<dbReference type="Gene3D" id="3.40.50.300">
    <property type="entry name" value="P-loop containing nucleotide triphosphate hydrolases"/>
    <property type="match status" value="1"/>
</dbReference>
<dbReference type="AlphaFoldDB" id="A0A1Y1WFQ4"/>
<dbReference type="SMART" id="SM00534">
    <property type="entry name" value="MUTSac"/>
    <property type="match status" value="1"/>
</dbReference>
<sequence length="317" mass="35260">MIQTLKSKVRFENAEWTYLLSEIEMVHSLIRAEELRVFEELRDSVLEVSSRIRTNSRVLAELDVAISMAVLAARHQFSRPQFVTDRDDRHSIIGGRHPIVEAQLISANRQFVANDCTFNADSSQVLLLTGPNMGGKSTYLRQVALISILAQTGSFVPANEAQLHVVDAIYSRIGAHDNLALDQSTFMVEMSETADILRHATSRSLVILDEIGRGTSTRDGVSIAYATLKYLHDKVRCKALFATHYHELVPHAVPSLAGVQPLHTAIYEDGEGGFAFLHKVKPGICERSHGLYVAQIAGMPDEVLETARQFAIRRRSV</sequence>
<accession>A0A1Y1WFQ4</accession>
<keyword evidence="3" id="KW-0238">DNA-binding</keyword>
<keyword evidence="6" id="KW-1185">Reference proteome</keyword>
<dbReference type="InterPro" id="IPR045076">
    <property type="entry name" value="MutS"/>
</dbReference>
<keyword evidence="2" id="KW-0067">ATP-binding</keyword>
<dbReference type="InterPro" id="IPR000432">
    <property type="entry name" value="DNA_mismatch_repair_MutS_C"/>
</dbReference>
<dbReference type="InterPro" id="IPR027417">
    <property type="entry name" value="P-loop_NTPase"/>
</dbReference>
<dbReference type="Gene3D" id="1.10.1420.10">
    <property type="match status" value="2"/>
</dbReference>
<feature type="domain" description="DNA mismatch repair proteins mutS family" evidence="4">
    <location>
        <begin position="204"/>
        <end position="220"/>
    </location>
</feature>
<dbReference type="EMBL" id="MCFD01000003">
    <property type="protein sequence ID" value="ORX72401.1"/>
    <property type="molecule type" value="Genomic_DNA"/>
</dbReference>
<evidence type="ECO:0000259" key="4">
    <source>
        <dbReference type="PROSITE" id="PS00486"/>
    </source>
</evidence>
<dbReference type="GO" id="GO:0006298">
    <property type="term" value="P:mismatch repair"/>
    <property type="evidence" value="ECO:0007669"/>
    <property type="project" value="InterPro"/>
</dbReference>
<dbReference type="GO" id="GO:0140664">
    <property type="term" value="F:ATP-dependent DNA damage sensor activity"/>
    <property type="evidence" value="ECO:0007669"/>
    <property type="project" value="InterPro"/>
</dbReference>
<dbReference type="InterPro" id="IPR036187">
    <property type="entry name" value="DNA_mismatch_repair_MutS_sf"/>
</dbReference>
<dbReference type="STRING" id="61395.A0A1Y1WFQ4"/>
<dbReference type="PANTHER" id="PTHR11361">
    <property type="entry name" value="DNA MISMATCH REPAIR PROTEIN MUTS FAMILY MEMBER"/>
    <property type="match status" value="1"/>
</dbReference>
<evidence type="ECO:0000313" key="6">
    <source>
        <dbReference type="Proteomes" id="UP000193922"/>
    </source>
</evidence>
<dbReference type="GO" id="GO:0030983">
    <property type="term" value="F:mismatched DNA binding"/>
    <property type="evidence" value="ECO:0007669"/>
    <property type="project" value="InterPro"/>
</dbReference>
<dbReference type="GeneID" id="63803561"/>
<dbReference type="SUPFAM" id="SSF48334">
    <property type="entry name" value="DNA repair protein MutS, domain III"/>
    <property type="match status" value="1"/>
</dbReference>
<reference evidence="5 6" key="1">
    <citation type="submission" date="2016-07" db="EMBL/GenBank/DDBJ databases">
        <title>Pervasive Adenine N6-methylation of Active Genes in Fungi.</title>
        <authorList>
            <consortium name="DOE Joint Genome Institute"/>
            <person name="Mondo S.J."/>
            <person name="Dannebaum R.O."/>
            <person name="Kuo R.C."/>
            <person name="Labutti K."/>
            <person name="Haridas S."/>
            <person name="Kuo A."/>
            <person name="Salamov A."/>
            <person name="Ahrendt S.R."/>
            <person name="Lipzen A."/>
            <person name="Sullivan W."/>
            <person name="Andreopoulos W.B."/>
            <person name="Clum A."/>
            <person name="Lindquist E."/>
            <person name="Daum C."/>
            <person name="Ramamoorthy G.K."/>
            <person name="Gryganskyi A."/>
            <person name="Culley D."/>
            <person name="Magnuson J.K."/>
            <person name="James T.Y."/>
            <person name="O'Malley M.A."/>
            <person name="Stajich J.E."/>
            <person name="Spatafora J.W."/>
            <person name="Visel A."/>
            <person name="Grigoriev I.V."/>
        </authorList>
    </citation>
    <scope>NUCLEOTIDE SEQUENCE [LARGE SCALE GENOMIC DNA]</scope>
    <source>
        <strain evidence="5 6">ATCC 12442</strain>
    </source>
</reference>
<comment type="caution">
    <text evidence="5">The sequence shown here is derived from an EMBL/GenBank/DDBJ whole genome shotgun (WGS) entry which is preliminary data.</text>
</comment>
<dbReference type="GO" id="GO:0005634">
    <property type="term" value="C:nucleus"/>
    <property type="evidence" value="ECO:0007669"/>
    <property type="project" value="TreeGrafter"/>
</dbReference>
<dbReference type="GO" id="GO:0043504">
    <property type="term" value="P:mitochondrial DNA repair"/>
    <property type="evidence" value="ECO:0007669"/>
    <property type="project" value="TreeGrafter"/>
</dbReference>
<gene>
    <name evidence="5" type="ORF">DL89DRAFT_265964</name>
</gene>
<evidence type="ECO:0000313" key="5">
    <source>
        <dbReference type="EMBL" id="ORX72401.1"/>
    </source>
</evidence>
<evidence type="ECO:0000256" key="2">
    <source>
        <dbReference type="ARBA" id="ARBA00022840"/>
    </source>
</evidence>
<evidence type="ECO:0000256" key="1">
    <source>
        <dbReference type="ARBA" id="ARBA00022741"/>
    </source>
</evidence>
<dbReference type="SUPFAM" id="SSF52540">
    <property type="entry name" value="P-loop containing nucleoside triphosphate hydrolases"/>
    <property type="match status" value="1"/>
</dbReference>
<dbReference type="PROSITE" id="PS00486">
    <property type="entry name" value="DNA_MISMATCH_REPAIR_2"/>
    <property type="match status" value="1"/>
</dbReference>
<dbReference type="GO" id="GO:0005524">
    <property type="term" value="F:ATP binding"/>
    <property type="evidence" value="ECO:0007669"/>
    <property type="project" value="UniProtKB-KW"/>
</dbReference>
<dbReference type="PANTHER" id="PTHR11361:SF34">
    <property type="entry name" value="DNA MISMATCH REPAIR PROTEIN MSH1, MITOCHONDRIAL"/>
    <property type="match status" value="1"/>
</dbReference>
<dbReference type="Pfam" id="PF00488">
    <property type="entry name" value="MutS_V"/>
    <property type="match status" value="1"/>
</dbReference>
<proteinExistence type="predicted"/>
<dbReference type="OrthoDB" id="10252754at2759"/>
<protein>
    <recommendedName>
        <fullName evidence="4">DNA mismatch repair proteins mutS family domain-containing protein</fullName>
    </recommendedName>
</protein>
<name>A0A1Y1WFQ4_9FUNG</name>
<dbReference type="GO" id="GO:0005739">
    <property type="term" value="C:mitochondrion"/>
    <property type="evidence" value="ECO:0007669"/>
    <property type="project" value="TreeGrafter"/>
</dbReference>
<keyword evidence="1" id="KW-0547">Nucleotide-binding</keyword>